<gene>
    <name evidence="2" type="ORF">PGT21_008633</name>
</gene>
<keyword evidence="3" id="KW-1185">Reference proteome</keyword>
<evidence type="ECO:0000313" key="2">
    <source>
        <dbReference type="EMBL" id="KAA1112755.1"/>
    </source>
</evidence>
<dbReference type="PANTHER" id="PTHR31912:SF34">
    <property type="entry name" value="NOTOCHORD-RELATED PROTEIN"/>
    <property type="match status" value="1"/>
</dbReference>
<feature type="compositionally biased region" description="Polar residues" evidence="1">
    <location>
        <begin position="813"/>
        <end position="831"/>
    </location>
</feature>
<dbReference type="EMBL" id="VSWC01000015">
    <property type="protein sequence ID" value="KAA1112755.1"/>
    <property type="molecule type" value="Genomic_DNA"/>
</dbReference>
<organism evidence="2 3">
    <name type="scientific">Puccinia graminis f. sp. tritici</name>
    <dbReference type="NCBI Taxonomy" id="56615"/>
    <lineage>
        <taxon>Eukaryota</taxon>
        <taxon>Fungi</taxon>
        <taxon>Dikarya</taxon>
        <taxon>Basidiomycota</taxon>
        <taxon>Pucciniomycotina</taxon>
        <taxon>Pucciniomycetes</taxon>
        <taxon>Pucciniales</taxon>
        <taxon>Pucciniaceae</taxon>
        <taxon>Puccinia</taxon>
    </lineage>
</organism>
<protein>
    <submittedName>
        <fullName evidence="2">Uncharacterized protein</fullName>
    </submittedName>
</protein>
<comment type="caution">
    <text evidence="2">The sequence shown here is derived from an EMBL/GenBank/DDBJ whole genome shotgun (WGS) entry which is preliminary data.</text>
</comment>
<reference evidence="2 3" key="1">
    <citation type="submission" date="2019-05" db="EMBL/GenBank/DDBJ databases">
        <title>Emergence of the Ug99 lineage of the wheat stem rust pathogen through somatic hybridization.</title>
        <authorList>
            <person name="Li F."/>
            <person name="Upadhyaya N.M."/>
            <person name="Sperschneider J."/>
            <person name="Matny O."/>
            <person name="Nguyen-Phuc H."/>
            <person name="Mago R."/>
            <person name="Raley C."/>
            <person name="Miller M.E."/>
            <person name="Silverstein K.A.T."/>
            <person name="Henningsen E."/>
            <person name="Hirsch C.D."/>
            <person name="Visser B."/>
            <person name="Pretorius Z.A."/>
            <person name="Steffenson B.J."/>
            <person name="Schwessinger B."/>
            <person name="Dodds P.N."/>
            <person name="Figueroa M."/>
        </authorList>
    </citation>
    <scope>NUCLEOTIDE SEQUENCE [LARGE SCALE GENOMIC DNA]</scope>
    <source>
        <strain evidence="2">21-0</strain>
    </source>
</reference>
<dbReference type="PANTHER" id="PTHR31912">
    <property type="entry name" value="IP13529P"/>
    <property type="match status" value="1"/>
</dbReference>
<sequence>MAVRNDKHFYIFEPTQLKSGKIIIPLYFFQMNNEIYAKCSKPSITPSSRDPKKLIIEFPGHLEFTSHELRSIPLSEFDKIYSEITWGNLGKLSQACQGLIHEIGNETPRTLPNHWRFVANGKVIRHMPINLYADDTSGNISKQFNKHVSFYFTLSGLPPNVANQEYNCHFVTTSNEAGVLELADKITDEMNDLATFGHIAYDHELGEEVLIMSVVLCFQADSPMHAEVTSTHLPNAALNACRMCKLKAKSIEDRRSLHYIQAFIGHNTQGEVTRPSPRSWQETQTGAKYLWRISKTDSKTVVDNMITDLGIKDNINKQAMDIVREGKDQNMINKIRRLDNEDDQGKLFSPILRLIGFDGCQDTPVEILHVFLLGVVKYVTGDFMRGLKAHHLERLMASWEAFNTNSLNIESINPLNMAKHHGSFLGKHFRIVLQAAPFVFYQFMTDEQRLLWISLCQLSTYVFQTRIDDMNVYLQELKNSIDKFMWHITKMTCQWVNKPKLHMLLHLPESIKRFGPATLYATEKFESFNGILRNASIHSNRHSPGRDISITFANEKCLRHIVSGALHWNHRTNGRFRADAQVVDVFRNNPPIQKSLGYNHLLIAPQEQQQPSVVPTSLPKEQRESVPDVLKRNLGHHQLRQIHQLKLFQHDVVKKNYFVLVKKKTSTGSTNDIECVESIWSASFQNNVRFFIKGRRFSLGPIHPFYQMKVLERTSQVDYFEARDIVSCLNAQHNCQSGRCQVAVGLRNKGPNYEGTQTTHTIRHNDNKSFILNSASLRDPVAHRKLAGIHVESPRDWATAITTGQARWKPTAPRNTPASMMRASSMTPSLF</sequence>
<dbReference type="Proteomes" id="UP000324748">
    <property type="component" value="Unassembled WGS sequence"/>
</dbReference>
<feature type="region of interest" description="Disordered" evidence="1">
    <location>
        <begin position="805"/>
        <end position="831"/>
    </location>
</feature>
<evidence type="ECO:0000256" key="1">
    <source>
        <dbReference type="SAM" id="MobiDB-lite"/>
    </source>
</evidence>
<evidence type="ECO:0000313" key="3">
    <source>
        <dbReference type="Proteomes" id="UP000324748"/>
    </source>
</evidence>
<name>A0A5B0QHY5_PUCGR</name>
<dbReference type="OrthoDB" id="2506088at2759"/>
<accession>A0A5B0QHY5</accession>
<dbReference type="AlphaFoldDB" id="A0A5B0QHY5"/>
<proteinExistence type="predicted"/>